<feature type="region of interest" description="Disordered" evidence="1">
    <location>
        <begin position="1"/>
        <end position="56"/>
    </location>
</feature>
<evidence type="ECO:0000256" key="1">
    <source>
        <dbReference type="SAM" id="MobiDB-lite"/>
    </source>
</evidence>
<proteinExistence type="predicted"/>
<feature type="region of interest" description="Disordered" evidence="1">
    <location>
        <begin position="108"/>
        <end position="146"/>
    </location>
</feature>
<feature type="compositionally biased region" description="Basic and acidic residues" evidence="1">
    <location>
        <begin position="132"/>
        <end position="146"/>
    </location>
</feature>
<reference evidence="2 3" key="1">
    <citation type="submission" date="2024-10" db="EMBL/GenBank/DDBJ databases">
        <authorList>
            <person name="Kim D."/>
        </authorList>
    </citation>
    <scope>NUCLEOTIDE SEQUENCE [LARGE SCALE GENOMIC DNA]</scope>
    <source>
        <strain evidence="2">BH-2024</strain>
    </source>
</reference>
<comment type="caution">
    <text evidence="2">The sequence shown here is derived from an EMBL/GenBank/DDBJ whole genome shotgun (WGS) entry which is preliminary data.</text>
</comment>
<evidence type="ECO:0000313" key="3">
    <source>
        <dbReference type="Proteomes" id="UP001620626"/>
    </source>
</evidence>
<name>A0ABD2M007_9BILA</name>
<keyword evidence="3" id="KW-1185">Reference proteome</keyword>
<dbReference type="Proteomes" id="UP001620626">
    <property type="component" value="Unassembled WGS sequence"/>
</dbReference>
<accession>A0ABD2M007</accession>
<evidence type="ECO:0000313" key="2">
    <source>
        <dbReference type="EMBL" id="KAL3120673.1"/>
    </source>
</evidence>
<gene>
    <name evidence="2" type="ORF">niasHT_007965</name>
</gene>
<feature type="compositionally biased region" description="Basic and acidic residues" evidence="1">
    <location>
        <begin position="27"/>
        <end position="37"/>
    </location>
</feature>
<dbReference type="EMBL" id="JBICBT010000207">
    <property type="protein sequence ID" value="KAL3120673.1"/>
    <property type="molecule type" value="Genomic_DNA"/>
</dbReference>
<dbReference type="AlphaFoldDB" id="A0ABD2M007"/>
<organism evidence="2 3">
    <name type="scientific">Heterodera trifolii</name>
    <dbReference type="NCBI Taxonomy" id="157864"/>
    <lineage>
        <taxon>Eukaryota</taxon>
        <taxon>Metazoa</taxon>
        <taxon>Ecdysozoa</taxon>
        <taxon>Nematoda</taxon>
        <taxon>Chromadorea</taxon>
        <taxon>Rhabditida</taxon>
        <taxon>Tylenchina</taxon>
        <taxon>Tylenchomorpha</taxon>
        <taxon>Tylenchoidea</taxon>
        <taxon>Heteroderidae</taxon>
        <taxon>Heteroderinae</taxon>
        <taxon>Heterodera</taxon>
    </lineage>
</organism>
<sequence length="146" mass="15550">MDHIRAIGTGEGHAETKKSGRSTAKTAQRDQKGKGHGDGAVQQHEQQTPAEEEEGLTPHSLSFFVLYDSHFDQSLSVPSPRLSSMLFGSADKRLIILASNRWPIRLARGADGKPIGGQSPSASAKAASIFGDGERPSQGDDGRAEE</sequence>
<protein>
    <submittedName>
        <fullName evidence="2">Uncharacterized protein</fullName>
    </submittedName>
</protein>